<dbReference type="InterPro" id="IPR006179">
    <property type="entry name" value="5_nucleotidase/apyrase"/>
</dbReference>
<accession>A0ABN4G191</accession>
<dbReference type="EMBL" id="CP010897">
    <property type="protein sequence ID" value="AJP59123.1"/>
    <property type="molecule type" value="Genomic_DNA"/>
</dbReference>
<comment type="similarity">
    <text evidence="1">Belongs to the 5'-nucleotidase family.</text>
</comment>
<evidence type="ECO:0000259" key="2">
    <source>
        <dbReference type="Pfam" id="PF02872"/>
    </source>
</evidence>
<proteinExistence type="inferred from homology"/>
<reference evidence="4" key="1">
    <citation type="submission" date="2015-02" db="EMBL/GenBank/DDBJ databases">
        <title>Complete Genome Sequencing of Pandoraea vervacti NS15 sp. nov.</title>
        <authorList>
            <person name="Chan K.-G."/>
        </authorList>
    </citation>
    <scope>NUCLEOTIDE SEQUENCE [LARGE SCALE GENOMIC DNA]</scope>
    <source>
        <strain evidence="4">NS15</strain>
    </source>
</reference>
<dbReference type="Gene3D" id="3.90.780.10">
    <property type="entry name" value="5'-Nucleotidase, C-terminal domain"/>
    <property type="match status" value="1"/>
</dbReference>
<keyword evidence="4" id="KW-1185">Reference proteome</keyword>
<evidence type="ECO:0000313" key="4">
    <source>
        <dbReference type="Proteomes" id="UP000035085"/>
    </source>
</evidence>
<sequence length="569" mass="61673">MNRREFMQVLAVAAAGGMTLSHHETAAAKAAAAFYDLPAFGNVHLLHFTDCHAQLLPIYFREPSVNLGIGEQANRPPHLVGEAFLKAYGLRPGTQDAYAFTYLDFAAAARTYGKVGGFAHLATLVKRMKASRPGALLLDGGDTWQGSGTAMWTKGQDMVDATLALGVDVMTAHWEFTYGAERVKSVVEEQFKGKIDFVAQNVQTNDFGDPVFAPYTIRTMNGVPVAIIGQAFPYTPIANPRYFVPDWTFGIQEDRLQSMVDEVRGKGAQVVVVLSHNGMDVDLKLASRVRGIDAILGGHTHDGVPKPVLVENAGGKTLVTNAGSNGKFLAVLDFDVKGGKPVDFRYKLLPVFANLLPADAQMQALIERVRAPFAAKLAEPLAVTEGVLYRRGNFNGTFDQLLLDAVMAEKDAEIGFSPGFRWGTSLLPGQAITMEQLLDQTAITYPYTTLTPMTGETIKTVLEDVADNLFNPDPYYQQGGDMVRVGGMDYTIDPMAPMGQRITEMRLNGKLIEAGKTYKVAGWAPVAEGAQGEPVWDVVARYLRAQKTIVAKAPKVPAIKGMKGNRGAV</sequence>
<dbReference type="InterPro" id="IPR029052">
    <property type="entry name" value="Metallo-depent_PP-like"/>
</dbReference>
<name>A0ABN4G191_9BURK</name>
<dbReference type="InterPro" id="IPR030998">
    <property type="entry name" value="Thiosulf_SoxB"/>
</dbReference>
<dbReference type="CDD" id="cd07411">
    <property type="entry name" value="MPP_SoxB_N"/>
    <property type="match status" value="1"/>
</dbReference>
<feature type="domain" description="5'-Nucleotidase C-terminal" evidence="2">
    <location>
        <begin position="396"/>
        <end position="532"/>
    </location>
</feature>
<dbReference type="InterPro" id="IPR008334">
    <property type="entry name" value="5'-Nucleotdase_C"/>
</dbReference>
<dbReference type="PROSITE" id="PS51318">
    <property type="entry name" value="TAT"/>
    <property type="match status" value="1"/>
</dbReference>
<dbReference type="SUPFAM" id="SSF56300">
    <property type="entry name" value="Metallo-dependent phosphatases"/>
    <property type="match status" value="1"/>
</dbReference>
<dbReference type="PRINTS" id="PR01607">
    <property type="entry name" value="APYRASEFAMLY"/>
</dbReference>
<dbReference type="InterPro" id="IPR036907">
    <property type="entry name" value="5'-Nucleotdase_C_sf"/>
</dbReference>
<dbReference type="NCBIfam" id="TIGR04486">
    <property type="entry name" value="thiosulf_SoxB"/>
    <property type="match status" value="1"/>
</dbReference>
<dbReference type="SUPFAM" id="SSF55816">
    <property type="entry name" value="5'-nucleotidase (syn. UDP-sugar hydrolase), C-terminal domain"/>
    <property type="match status" value="1"/>
</dbReference>
<keyword evidence="1" id="KW-0378">Hydrolase</keyword>
<protein>
    <submittedName>
        <fullName evidence="3">Thiosulfohydrolase SoxB</fullName>
    </submittedName>
</protein>
<dbReference type="RefSeq" id="WP_044457408.1">
    <property type="nucleotide sequence ID" value="NZ_CP010897.2"/>
</dbReference>
<evidence type="ECO:0000256" key="1">
    <source>
        <dbReference type="RuleBase" id="RU362119"/>
    </source>
</evidence>
<gene>
    <name evidence="3" type="ORF">UC34_23565</name>
</gene>
<dbReference type="InterPro" id="IPR041829">
    <property type="entry name" value="SoxB_N"/>
</dbReference>
<dbReference type="PANTHER" id="PTHR11575">
    <property type="entry name" value="5'-NUCLEOTIDASE-RELATED"/>
    <property type="match status" value="1"/>
</dbReference>
<keyword evidence="1" id="KW-0547">Nucleotide-binding</keyword>
<dbReference type="Proteomes" id="UP000035085">
    <property type="component" value="Chromosome"/>
</dbReference>
<dbReference type="Pfam" id="PF02872">
    <property type="entry name" value="5_nucleotid_C"/>
    <property type="match status" value="1"/>
</dbReference>
<evidence type="ECO:0000313" key="3">
    <source>
        <dbReference type="EMBL" id="AJP59123.1"/>
    </source>
</evidence>
<dbReference type="Gene3D" id="3.60.21.10">
    <property type="match status" value="1"/>
</dbReference>
<dbReference type="InterPro" id="IPR006311">
    <property type="entry name" value="TAT_signal"/>
</dbReference>
<dbReference type="Gene3D" id="6.10.140.570">
    <property type="match status" value="1"/>
</dbReference>
<dbReference type="PANTHER" id="PTHR11575:SF42">
    <property type="entry name" value="SULFUR OXIDATION PROTEIN SOXB"/>
    <property type="match status" value="1"/>
</dbReference>
<organism evidence="3 4">
    <name type="scientific">Pandoraea vervacti</name>
    <dbReference type="NCBI Taxonomy" id="656178"/>
    <lineage>
        <taxon>Bacteria</taxon>
        <taxon>Pseudomonadati</taxon>
        <taxon>Pseudomonadota</taxon>
        <taxon>Betaproteobacteria</taxon>
        <taxon>Burkholderiales</taxon>
        <taxon>Burkholderiaceae</taxon>
        <taxon>Pandoraea</taxon>
    </lineage>
</organism>